<dbReference type="SUPFAM" id="SSF55874">
    <property type="entry name" value="ATPase domain of HSP90 chaperone/DNA topoisomerase II/histidine kinase"/>
    <property type="match status" value="1"/>
</dbReference>
<evidence type="ECO:0000256" key="3">
    <source>
        <dbReference type="ARBA" id="ARBA00022553"/>
    </source>
</evidence>
<comment type="catalytic activity">
    <reaction evidence="1">
        <text>ATP + protein L-histidine = ADP + protein N-phospho-L-histidine.</text>
        <dbReference type="EC" id="2.7.13.3"/>
    </reaction>
</comment>
<accession>A0ABW3WQ15</accession>
<evidence type="ECO:0000256" key="4">
    <source>
        <dbReference type="ARBA" id="ARBA00022679"/>
    </source>
</evidence>
<dbReference type="InterPro" id="IPR001789">
    <property type="entry name" value="Sig_transdc_resp-reg_receiver"/>
</dbReference>
<evidence type="ECO:0000256" key="2">
    <source>
        <dbReference type="ARBA" id="ARBA00012438"/>
    </source>
</evidence>
<dbReference type="EMBL" id="JBHTMV010000003">
    <property type="protein sequence ID" value="MFD1293602.1"/>
    <property type="molecule type" value="Genomic_DNA"/>
</dbReference>
<name>A0ABW3WQ15_9FLAO</name>
<dbReference type="InterPro" id="IPR011006">
    <property type="entry name" value="CheY-like_superfamily"/>
</dbReference>
<reference evidence="10" key="1">
    <citation type="journal article" date="2019" name="Int. J. Syst. Evol. Microbiol.">
        <title>The Global Catalogue of Microorganisms (GCM) 10K type strain sequencing project: providing services to taxonomists for standard genome sequencing and annotation.</title>
        <authorList>
            <consortium name="The Broad Institute Genomics Platform"/>
            <consortium name="The Broad Institute Genome Sequencing Center for Infectious Disease"/>
            <person name="Wu L."/>
            <person name="Ma J."/>
        </authorList>
    </citation>
    <scope>NUCLEOTIDE SEQUENCE [LARGE SCALE GENOMIC DNA]</scope>
    <source>
        <strain evidence="10">CCUG 62221</strain>
    </source>
</reference>
<dbReference type="PROSITE" id="PS50109">
    <property type="entry name" value="HIS_KIN"/>
    <property type="match status" value="1"/>
</dbReference>
<dbReference type="PRINTS" id="PR00344">
    <property type="entry name" value="BCTRLSENSOR"/>
</dbReference>
<evidence type="ECO:0000256" key="6">
    <source>
        <dbReference type="PROSITE-ProRule" id="PRU00169"/>
    </source>
</evidence>
<evidence type="ECO:0000259" key="7">
    <source>
        <dbReference type="PROSITE" id="PS50109"/>
    </source>
</evidence>
<dbReference type="SMART" id="SM00388">
    <property type="entry name" value="HisKA"/>
    <property type="match status" value="1"/>
</dbReference>
<dbReference type="Pfam" id="PF02518">
    <property type="entry name" value="HATPase_c"/>
    <property type="match status" value="1"/>
</dbReference>
<dbReference type="PANTHER" id="PTHR43047:SF72">
    <property type="entry name" value="OSMOSENSING HISTIDINE PROTEIN KINASE SLN1"/>
    <property type="match status" value="1"/>
</dbReference>
<protein>
    <recommendedName>
        <fullName evidence="2">histidine kinase</fullName>
        <ecNumber evidence="2">2.7.13.3</ecNumber>
    </recommendedName>
</protein>
<dbReference type="SMART" id="SM00448">
    <property type="entry name" value="REC"/>
    <property type="match status" value="1"/>
</dbReference>
<feature type="domain" description="Response regulatory" evidence="8">
    <location>
        <begin position="7"/>
        <end position="123"/>
    </location>
</feature>
<feature type="domain" description="Histidine kinase" evidence="7">
    <location>
        <begin position="145"/>
        <end position="367"/>
    </location>
</feature>
<dbReference type="RefSeq" id="WP_386808794.1">
    <property type="nucleotide sequence ID" value="NZ_JBHTMV010000003.1"/>
</dbReference>
<proteinExistence type="predicted"/>
<dbReference type="InterPro" id="IPR036890">
    <property type="entry name" value="HATPase_C_sf"/>
</dbReference>
<keyword evidence="5" id="KW-0418">Kinase</keyword>
<dbReference type="Gene3D" id="3.30.565.10">
    <property type="entry name" value="Histidine kinase-like ATPase, C-terminal domain"/>
    <property type="match status" value="1"/>
</dbReference>
<dbReference type="CDD" id="cd00082">
    <property type="entry name" value="HisKA"/>
    <property type="match status" value="1"/>
</dbReference>
<organism evidence="9 10">
    <name type="scientific">Lutibacter holmesii</name>
    <dbReference type="NCBI Taxonomy" id="1137985"/>
    <lineage>
        <taxon>Bacteria</taxon>
        <taxon>Pseudomonadati</taxon>
        <taxon>Bacteroidota</taxon>
        <taxon>Flavobacteriia</taxon>
        <taxon>Flavobacteriales</taxon>
        <taxon>Flavobacteriaceae</taxon>
        <taxon>Lutibacter</taxon>
    </lineage>
</organism>
<evidence type="ECO:0000256" key="5">
    <source>
        <dbReference type="ARBA" id="ARBA00022777"/>
    </source>
</evidence>
<dbReference type="Pfam" id="PF00072">
    <property type="entry name" value="Response_reg"/>
    <property type="match status" value="1"/>
</dbReference>
<keyword evidence="4" id="KW-0808">Transferase</keyword>
<dbReference type="EC" id="2.7.13.3" evidence="2"/>
<dbReference type="SMART" id="SM00387">
    <property type="entry name" value="HATPase_c"/>
    <property type="match status" value="1"/>
</dbReference>
<evidence type="ECO:0000256" key="1">
    <source>
        <dbReference type="ARBA" id="ARBA00000085"/>
    </source>
</evidence>
<sequence length="367" mass="40802">MAKNENTILIVDDNSNNLKVVAGVLKGEGYKFRMAKSGSQALSVLDKTKPDLILLDIQMPEMDGFETCLKIKENKDLESIPVIFLTANTDAESISKAFKSGGVDFVTKPFNSDELLARIATHIKLKKQAEELIFQNATKDKFFSIISHDLKNPLSTVIGFSELLDKNYTNLDNDDIKKFIHYIHESSKFSVEILEDLLTWSRIQNGSLKSEKTNCNLSQILSNNIEGHIPQAQAKNILFSFDFDDELPVCADEKMISTVIRNLISNAIKFTPNGGNIFVSSKSKVVNNKRVIETKICDSGVGMSYEQLNKLFKIQYNVTSKGTNNEAGTGLGLVLCKEFMTQNDGEIRAESELEVGSKFIFNLSASA</sequence>
<keyword evidence="3 6" id="KW-0597">Phosphoprotein</keyword>
<dbReference type="PROSITE" id="PS50110">
    <property type="entry name" value="RESPONSE_REGULATORY"/>
    <property type="match status" value="1"/>
</dbReference>
<dbReference type="Gene3D" id="3.40.50.2300">
    <property type="match status" value="1"/>
</dbReference>
<evidence type="ECO:0000313" key="9">
    <source>
        <dbReference type="EMBL" id="MFD1293602.1"/>
    </source>
</evidence>
<dbReference type="PANTHER" id="PTHR43047">
    <property type="entry name" value="TWO-COMPONENT HISTIDINE PROTEIN KINASE"/>
    <property type="match status" value="1"/>
</dbReference>
<dbReference type="Pfam" id="PF00512">
    <property type="entry name" value="HisKA"/>
    <property type="match status" value="1"/>
</dbReference>
<feature type="modified residue" description="4-aspartylphosphate" evidence="6">
    <location>
        <position position="56"/>
    </location>
</feature>
<comment type="caution">
    <text evidence="9">The sequence shown here is derived from an EMBL/GenBank/DDBJ whole genome shotgun (WGS) entry which is preliminary data.</text>
</comment>
<dbReference type="InterPro" id="IPR003594">
    <property type="entry name" value="HATPase_dom"/>
</dbReference>
<evidence type="ECO:0000313" key="10">
    <source>
        <dbReference type="Proteomes" id="UP001597241"/>
    </source>
</evidence>
<dbReference type="InterPro" id="IPR003661">
    <property type="entry name" value="HisK_dim/P_dom"/>
</dbReference>
<dbReference type="InterPro" id="IPR005467">
    <property type="entry name" value="His_kinase_dom"/>
</dbReference>
<dbReference type="Proteomes" id="UP001597241">
    <property type="component" value="Unassembled WGS sequence"/>
</dbReference>
<gene>
    <name evidence="9" type="ORF">ACFQ5N_07120</name>
</gene>
<dbReference type="InterPro" id="IPR004358">
    <property type="entry name" value="Sig_transdc_His_kin-like_C"/>
</dbReference>
<dbReference type="SUPFAM" id="SSF52172">
    <property type="entry name" value="CheY-like"/>
    <property type="match status" value="1"/>
</dbReference>
<keyword evidence="10" id="KW-1185">Reference proteome</keyword>
<dbReference type="Gene3D" id="1.10.287.130">
    <property type="match status" value="1"/>
</dbReference>
<evidence type="ECO:0000259" key="8">
    <source>
        <dbReference type="PROSITE" id="PS50110"/>
    </source>
</evidence>